<accession>A0ABN2Q1N5</accession>
<dbReference type="Proteomes" id="UP001499954">
    <property type="component" value="Unassembled WGS sequence"/>
</dbReference>
<feature type="transmembrane region" description="Helical" evidence="1">
    <location>
        <begin position="20"/>
        <end position="46"/>
    </location>
</feature>
<proteinExistence type="predicted"/>
<sequence>MLPRTRPAPEVEVGDEAGLGLVEVLVAMLVFAIVAVSVAYSLTFTLSNTRDAKARQIALNLASQEIDEVRAVGNPFKVHSETTVVTQDGETYTIQRSVAWVTSTGSDLSCNVSGGSYRYKQVNVTVGWANKGPTGIPARSDTLLAPATRINAPSTGTILVSVKGADGLPEAGVTPSVSPSPGTGVTIEPTDVEGCSYILGAAPGSYTVSISRSGYLDVAQQASPSVVGVVAVGASTAFQFQYDQAASFPVRYASNALRLPTQTPAVPAVKIEYPAELTTTYTNSSGTWPFATTVTEASSATAPAGALGTGTAATALHPYATGYQAFAGTSTATCTVHDPSSWAPDTRVTPALIGSRSVFQSTTPGGTAATLAVPMGLVDVVRPTSTRTYLVAIRQPDQIIPGQPACTGSLTYSFGNILTTTATRVALPFGSWKLYAVTSTGTTYNATTVLTTGVTRRTPGTDPVASGTTQGLLALDPRGVAP</sequence>
<dbReference type="InterPro" id="IPR013784">
    <property type="entry name" value="Carb-bd-like_fold"/>
</dbReference>
<organism evidence="2 3">
    <name type="scientific">Agromyces allii</name>
    <dbReference type="NCBI Taxonomy" id="393607"/>
    <lineage>
        <taxon>Bacteria</taxon>
        <taxon>Bacillati</taxon>
        <taxon>Actinomycetota</taxon>
        <taxon>Actinomycetes</taxon>
        <taxon>Micrococcales</taxon>
        <taxon>Microbacteriaceae</taxon>
        <taxon>Agromyces</taxon>
    </lineage>
</organism>
<evidence type="ECO:0000313" key="3">
    <source>
        <dbReference type="Proteomes" id="UP001499954"/>
    </source>
</evidence>
<name>A0ABN2Q1N5_9MICO</name>
<protein>
    <recommendedName>
        <fullName evidence="4">Prepilin-type N-terminal cleavage/methylation domain-containing protein</fullName>
    </recommendedName>
</protein>
<evidence type="ECO:0000256" key="1">
    <source>
        <dbReference type="SAM" id="Phobius"/>
    </source>
</evidence>
<keyword evidence="1" id="KW-0812">Transmembrane</keyword>
<dbReference type="RefSeq" id="WP_157416752.1">
    <property type="nucleotide sequence ID" value="NZ_BAAAMK010000001.1"/>
</dbReference>
<dbReference type="EMBL" id="BAAAMK010000001">
    <property type="protein sequence ID" value="GAA1941577.1"/>
    <property type="molecule type" value="Genomic_DNA"/>
</dbReference>
<evidence type="ECO:0008006" key="4">
    <source>
        <dbReference type="Google" id="ProtNLM"/>
    </source>
</evidence>
<keyword evidence="3" id="KW-1185">Reference proteome</keyword>
<reference evidence="2 3" key="1">
    <citation type="journal article" date="2019" name="Int. J. Syst. Evol. Microbiol.">
        <title>The Global Catalogue of Microorganisms (GCM) 10K type strain sequencing project: providing services to taxonomists for standard genome sequencing and annotation.</title>
        <authorList>
            <consortium name="The Broad Institute Genomics Platform"/>
            <consortium name="The Broad Institute Genome Sequencing Center for Infectious Disease"/>
            <person name="Wu L."/>
            <person name="Ma J."/>
        </authorList>
    </citation>
    <scope>NUCLEOTIDE SEQUENCE [LARGE SCALE GENOMIC DNA]</scope>
    <source>
        <strain evidence="2 3">JCM 13584</strain>
    </source>
</reference>
<dbReference type="SUPFAM" id="SSF49452">
    <property type="entry name" value="Starch-binding domain-like"/>
    <property type="match status" value="1"/>
</dbReference>
<comment type="caution">
    <text evidence="2">The sequence shown here is derived from an EMBL/GenBank/DDBJ whole genome shotgun (WGS) entry which is preliminary data.</text>
</comment>
<keyword evidence="1" id="KW-1133">Transmembrane helix</keyword>
<keyword evidence="1" id="KW-0472">Membrane</keyword>
<evidence type="ECO:0000313" key="2">
    <source>
        <dbReference type="EMBL" id="GAA1941577.1"/>
    </source>
</evidence>
<gene>
    <name evidence="2" type="ORF">GCM10009717_04800</name>
</gene>